<evidence type="ECO:0000313" key="1">
    <source>
        <dbReference type="EMBL" id="QQN56309.1"/>
    </source>
</evidence>
<dbReference type="KEGG" id="aob:I6H46_01380"/>
<sequence>MNKYDISNQNVSMVNTARWRPFDWGFDEDQLNIEKGVYFIDIEGYFDRIPKIEMILKIRNIDIKIDFYEGERNSNTVVELIRTMILLMAVLIN</sequence>
<gene>
    <name evidence="1" type="ORF">I6H46_01380</name>
</gene>
<accession>A0A7T7UUH3</accession>
<evidence type="ECO:0000313" key="2">
    <source>
        <dbReference type="Proteomes" id="UP000595871"/>
    </source>
</evidence>
<dbReference type="AlphaFoldDB" id="A0A7T7UUH3"/>
<keyword evidence="2" id="KW-1185">Reference proteome</keyword>
<reference evidence="1 2" key="1">
    <citation type="submission" date="2020-12" db="EMBL/GenBank/DDBJ databases">
        <title>FDA dAtabase for Regulatory Grade micrObial Sequences (FDA-ARGOS): Supporting development and validation of Infectious Disease Dx tests.</title>
        <authorList>
            <person name="Sproer C."/>
            <person name="Gronow S."/>
            <person name="Severitt S."/>
            <person name="Schroder I."/>
            <person name="Tallon L."/>
            <person name="Sadzewicz L."/>
            <person name="Zhao X."/>
            <person name="Boylan J."/>
            <person name="Ott S."/>
            <person name="Bowen H."/>
            <person name="Vavikolanu K."/>
            <person name="Mehta A."/>
            <person name="Aluvathingal J."/>
            <person name="Nadendla S."/>
            <person name="Lowell S."/>
            <person name="Myers T."/>
            <person name="Yan Y."/>
            <person name="Sichtig H."/>
        </authorList>
    </citation>
    <scope>NUCLEOTIDE SEQUENCE [LARGE SCALE GENOMIC DNA]</scope>
    <source>
        <strain evidence="1 2">FDAARGOS_989</strain>
    </source>
</reference>
<dbReference type="Proteomes" id="UP000595871">
    <property type="component" value="Chromosome"/>
</dbReference>
<dbReference type="EMBL" id="CP067016">
    <property type="protein sequence ID" value="QQN56309.1"/>
    <property type="molecule type" value="Genomic_DNA"/>
</dbReference>
<name>A0A7T7UUH3_9FIRM</name>
<proteinExistence type="predicted"/>
<dbReference type="RefSeq" id="WP_200225985.1">
    <property type="nucleotide sequence ID" value="NZ_CP067016.1"/>
</dbReference>
<protein>
    <submittedName>
        <fullName evidence="1">Uncharacterized protein</fullName>
    </submittedName>
</protein>
<organism evidence="1 2">
    <name type="scientific">Anaerococcus obesiensis</name>
    <dbReference type="NCBI Taxonomy" id="1287640"/>
    <lineage>
        <taxon>Bacteria</taxon>
        <taxon>Bacillati</taxon>
        <taxon>Bacillota</taxon>
        <taxon>Tissierellia</taxon>
        <taxon>Tissierellales</taxon>
        <taxon>Peptoniphilaceae</taxon>
        <taxon>Anaerococcus</taxon>
    </lineage>
</organism>